<evidence type="ECO:0000313" key="1">
    <source>
        <dbReference type="EMBL" id="MEI6001852.1"/>
    </source>
</evidence>
<gene>
    <name evidence="1" type="ORF">H3V53_33305</name>
</gene>
<dbReference type="Proteomes" id="UP001386437">
    <property type="component" value="Unassembled WGS sequence"/>
</dbReference>
<proteinExistence type="predicted"/>
<comment type="caution">
    <text evidence="1">The sequence shown here is derived from an EMBL/GenBank/DDBJ whole genome shotgun (WGS) entry which is preliminary data.</text>
</comment>
<dbReference type="Gene3D" id="3.40.50.620">
    <property type="entry name" value="HUPs"/>
    <property type="match status" value="1"/>
</dbReference>
<dbReference type="RefSeq" id="WP_336601521.1">
    <property type="nucleotide sequence ID" value="NZ_JACFYJ010000087.1"/>
</dbReference>
<evidence type="ECO:0008006" key="3">
    <source>
        <dbReference type="Google" id="ProtNLM"/>
    </source>
</evidence>
<name>A0ABU8J256_9BURK</name>
<keyword evidence="2" id="KW-1185">Reference proteome</keyword>
<sequence length="456" mass="50186">MTAHTVVSRLGTADRESVTPAIPGSVITEVNFIDGYDRLDFGLGQALDQLNELGLAPSERAIDLALLAATVTAADTRISRELASQDAWTREIEVCVPVSEPQTWNEVVPLLRTTLEFLTGDKWKLQFRSRPNEKAQLVPATRNLRIANPDCVCLFSGGLDSFIGAIDLFAAGSTPILISHYWDGITSQHQRVCAEALKQRFPKAAFHHVRAHVGFPKDTVDDSVEDTLRGRSFMFFALAALAADAIGGDVTIHVPENGLISLNVPLDPLRIGALSTRTTHPFYMARVNQLLATIGLRSSLSNQYRFQTKGAMAKRCADTAFLAIHARNTMSCSSPGKARFAKDELQRQPKHCGYCVPCLIRRAALLEGCGDDWTPYQLADLHAQTIRTDRAEGSHIRSFQLAISRLRSHPARARMDIHRPGPLSDHLSDLDAYREVYVDGLEEVARLLDGVKAEPS</sequence>
<dbReference type="InterPro" id="IPR049676">
    <property type="entry name" value="QatC"/>
</dbReference>
<dbReference type="NCBIfam" id="NF041925">
    <property type="entry name" value="QatC"/>
    <property type="match status" value="1"/>
</dbReference>
<evidence type="ECO:0000313" key="2">
    <source>
        <dbReference type="Proteomes" id="UP001386437"/>
    </source>
</evidence>
<dbReference type="EMBL" id="JACFYJ010000087">
    <property type="protein sequence ID" value="MEI6001852.1"/>
    <property type="molecule type" value="Genomic_DNA"/>
</dbReference>
<dbReference type="SUPFAM" id="SSF52402">
    <property type="entry name" value="Adenine nucleotide alpha hydrolases-like"/>
    <property type="match status" value="1"/>
</dbReference>
<accession>A0ABU8J256</accession>
<dbReference type="InterPro" id="IPR014729">
    <property type="entry name" value="Rossmann-like_a/b/a_fold"/>
</dbReference>
<organism evidence="1 2">
    <name type="scientific">Paraburkholderia bengalensis</name>
    <dbReference type="NCBI Taxonomy" id="2747562"/>
    <lineage>
        <taxon>Bacteria</taxon>
        <taxon>Pseudomonadati</taxon>
        <taxon>Pseudomonadota</taxon>
        <taxon>Betaproteobacteria</taxon>
        <taxon>Burkholderiales</taxon>
        <taxon>Burkholderiaceae</taxon>
        <taxon>Paraburkholderia</taxon>
    </lineage>
</organism>
<reference evidence="1 2" key="1">
    <citation type="journal article" date="2022" name="Arch. Microbiol.">
        <title>Paraburkholderia bengalensis sp. nov. isolated from roots of Oryza sativa, IR64.</title>
        <authorList>
            <person name="Nag P."/>
            <person name="Mondal N."/>
            <person name="Sarkar J."/>
            <person name="Das S."/>
        </authorList>
    </citation>
    <scope>NUCLEOTIDE SEQUENCE [LARGE SCALE GENOMIC DNA]</scope>
    <source>
        <strain evidence="1 2">IR64_4_BI</strain>
    </source>
</reference>
<protein>
    <recommendedName>
        <fullName evidence="3">7-cyano-7-deazaguanine synthase (Queuosine biosynthesis)</fullName>
    </recommendedName>
</protein>